<dbReference type="SUPFAM" id="SSF56784">
    <property type="entry name" value="HAD-like"/>
    <property type="match status" value="1"/>
</dbReference>
<sequence>MRGLIVDYVGVLDGPVEDQRRWRNLLSAARANGIGTAVLSNDPGGPGADPIRVLQTQGIVDAVILSGEIGAEKPEEAAFQAAADAIGLPMRDCVMVDDSILNVRAAVECGLVGVFYQQFDRTVVELSGLFGLSGDF</sequence>
<evidence type="ECO:0000313" key="2">
    <source>
        <dbReference type="Proteomes" id="UP000195652"/>
    </source>
</evidence>
<proteinExistence type="predicted"/>
<dbReference type="InterPro" id="IPR006439">
    <property type="entry name" value="HAD-SF_hydro_IA"/>
</dbReference>
<reference evidence="1 2" key="3">
    <citation type="journal article" date="2020" name="Int. J. Syst. Evol. Microbiol.">
        <title>Corynebacterium silvaticum sp. nov., a unique group of NTTB corynebacteria in wild boar and roe deer.</title>
        <authorList>
            <person name="Dangel A."/>
            <person name="Berger A."/>
            <person name="Rau J."/>
            <person name="Eisenberg T."/>
            <person name="Kampfer P."/>
            <person name="Margos G."/>
            <person name="Contzen M."/>
            <person name="Busse H.J."/>
            <person name="Konrad R."/>
            <person name="Peters M."/>
            <person name="Sting R."/>
            <person name="Sing A."/>
        </authorList>
    </citation>
    <scope>NUCLEOTIDE SEQUENCE [LARGE SCALE GENOMIC DNA]</scope>
    <source>
        <strain evidence="1 2">PO100/5</strain>
    </source>
</reference>
<dbReference type="OMA" id="RTWLEGG"/>
<reference evidence="1 2" key="4">
    <citation type="journal article" date="2020" name="PLoS ONE">
        <title>Taxonomic classification of strain PO100/5 shows a broader geographic distribution and genetic markers of the recently described Corynebacterium silvaticum.</title>
        <authorList>
            <person name="Viana M.V.C."/>
            <person name="Profeta R."/>
            <person name="da Silva A.L."/>
            <person name="Hurtado R."/>
            <person name="Cerqueira J.C."/>
            <person name="Ribeiro B.F.S."/>
            <person name="Almeida M.O."/>
            <person name="Morais-Rodrigues F."/>
            <person name="Soares S.C."/>
            <person name="Oliveira M."/>
            <person name="Tavares L."/>
            <person name="Figueiredo H."/>
            <person name="Wattam A.R."/>
            <person name="Barh D."/>
            <person name="Ghosh P."/>
            <person name="Silva A."/>
            <person name="Azevedo V."/>
        </authorList>
    </citation>
    <scope>NUCLEOTIDE SEQUENCE [LARGE SCALE GENOMIC DNA]</scope>
    <source>
        <strain evidence="1 2">PO100/5</strain>
    </source>
</reference>
<dbReference type="AlphaFoldDB" id="A0A0E3N4M6"/>
<name>A0A0E3N4M6_9CORY</name>
<gene>
    <name evidence="1" type="ORF">CBE74_03125</name>
</gene>
<dbReference type="GeneID" id="75007270"/>
<dbReference type="NCBIfam" id="TIGR01509">
    <property type="entry name" value="HAD-SF-IA-v3"/>
    <property type="match status" value="1"/>
</dbReference>
<reference evidence="1 2" key="1">
    <citation type="journal article" date="2014" name="BMC Vet. Res.">
        <title>First report of Corynebacterium pseudotuberculosis from caseous lymphadenitis lesions in Black Alentejano pig (Sus scrofa domesticus).</title>
        <authorList>
            <person name="Oliveira M."/>
            <person name="Barroco C."/>
            <person name="Mottola C."/>
            <person name="Santos R."/>
            <person name="Lemsaddek A."/>
            <person name="Tavares L."/>
            <person name="Semedo-Lemsaddek T."/>
        </authorList>
    </citation>
    <scope>NUCLEOTIDE SEQUENCE [LARGE SCALE GENOMIC DNA]</scope>
    <source>
        <strain evidence="1 2">PO100/5</strain>
    </source>
</reference>
<dbReference type="KEGG" id="cun:Cul210932_0603"/>
<dbReference type="KEGG" id="cuq:Cul210931_0579"/>
<dbReference type="KEGG" id="csil:CBE74_03125"/>
<dbReference type="Gene3D" id="3.40.50.1000">
    <property type="entry name" value="HAD superfamily/HAD-like"/>
    <property type="match status" value="1"/>
</dbReference>
<dbReference type="PANTHER" id="PTHR43611">
    <property type="entry name" value="ALPHA-D-GLUCOSE 1-PHOSPHATE PHOSPHATASE"/>
    <property type="match status" value="1"/>
</dbReference>
<dbReference type="eggNOG" id="COG1011">
    <property type="taxonomic scope" value="Bacteria"/>
</dbReference>
<accession>A0A0E3N4M6</accession>
<dbReference type="Proteomes" id="UP000195652">
    <property type="component" value="Chromosome"/>
</dbReference>
<evidence type="ECO:0000313" key="1">
    <source>
        <dbReference type="EMBL" id="ARU45657.1"/>
    </source>
</evidence>
<keyword evidence="2" id="KW-1185">Reference proteome</keyword>
<dbReference type="EMBL" id="CP021417">
    <property type="protein sequence ID" value="ARU45657.1"/>
    <property type="molecule type" value="Genomic_DNA"/>
</dbReference>
<protein>
    <submittedName>
        <fullName evidence="1">HAD-IA family hydrolase</fullName>
    </submittedName>
</protein>
<dbReference type="KEGG" id="cuj:CUL131002_0580"/>
<organism evidence="1 2">
    <name type="scientific">Corynebacterium silvaticum</name>
    <dbReference type="NCBI Taxonomy" id="2320431"/>
    <lineage>
        <taxon>Bacteria</taxon>
        <taxon>Bacillati</taxon>
        <taxon>Actinomycetota</taxon>
        <taxon>Actinomycetes</taxon>
        <taxon>Mycobacteriales</taxon>
        <taxon>Corynebacteriaceae</taxon>
        <taxon>Corynebacterium</taxon>
    </lineage>
</organism>
<dbReference type="KEGG" id="cuz:Cul05146_0617"/>
<dbReference type="GO" id="GO:0016787">
    <property type="term" value="F:hydrolase activity"/>
    <property type="evidence" value="ECO:0007669"/>
    <property type="project" value="UniProtKB-KW"/>
</dbReference>
<dbReference type="OrthoDB" id="9795007at2"/>
<reference evidence="1 2" key="2">
    <citation type="journal article" date="2020" name="Antonie Van Leeuwenhoek">
        <title>Phylogenomic characterisation of a novel corynebacterial species pathogenic to animals.</title>
        <authorList>
            <person name="Moller J."/>
            <person name="Musella L."/>
            <person name="Melnikov V."/>
            <person name="Geissdorfer W."/>
            <person name="Burkovski A."/>
            <person name="Sangal V."/>
        </authorList>
    </citation>
    <scope>NUCLEOTIDE SEQUENCE [LARGE SCALE GENOMIC DNA]</scope>
    <source>
        <strain evidence="1 2">PO100/5</strain>
    </source>
</reference>
<dbReference type="InterPro" id="IPR023214">
    <property type="entry name" value="HAD_sf"/>
</dbReference>
<dbReference type="STRING" id="65058.Cul210931_0579"/>
<dbReference type="PANTHER" id="PTHR43611:SF3">
    <property type="entry name" value="FLAVIN MONONUCLEOTIDE HYDROLASE 1, CHLOROPLATIC"/>
    <property type="match status" value="1"/>
</dbReference>
<dbReference type="Pfam" id="PF00702">
    <property type="entry name" value="Hydrolase"/>
    <property type="match status" value="1"/>
</dbReference>
<dbReference type="InterPro" id="IPR036412">
    <property type="entry name" value="HAD-like_sf"/>
</dbReference>
<keyword evidence="1" id="KW-0378">Hydrolase</keyword>
<dbReference type="RefSeq" id="WP_013241381.1">
    <property type="nucleotide sequence ID" value="NZ_CP021417.2"/>
</dbReference>